<proteinExistence type="predicted"/>
<dbReference type="Pfam" id="PF05635">
    <property type="entry name" value="23S_rRNA_IVP"/>
    <property type="match status" value="1"/>
</dbReference>
<dbReference type="InterPro" id="IPR036583">
    <property type="entry name" value="23S_rRNA_IVS_sf"/>
</dbReference>
<dbReference type="SUPFAM" id="SSF158446">
    <property type="entry name" value="IVS-encoded protein-like"/>
    <property type="match status" value="1"/>
</dbReference>
<evidence type="ECO:0000313" key="2">
    <source>
        <dbReference type="Proteomes" id="UP000178577"/>
    </source>
</evidence>
<dbReference type="NCBIfam" id="TIGR02436">
    <property type="entry name" value="four helix bundle protein"/>
    <property type="match status" value="1"/>
</dbReference>
<evidence type="ECO:0000313" key="1">
    <source>
        <dbReference type="EMBL" id="OGD88406.1"/>
    </source>
</evidence>
<sequence>MQKSKVKYQNDNEKFKIEFKKRLYNFVLRLIKFIDKLPKDNVSRIIGDQLLRSGTGILGTYIEASASSSRRDFTNYFNHSLKSANESKLWLALLRDSARVVQSDVAWFLDELDEVSRVFATSILTLKGRK</sequence>
<protein>
    <recommendedName>
        <fullName evidence="3">Four helix bundle protein</fullName>
    </recommendedName>
</protein>
<dbReference type="InterPro" id="IPR012657">
    <property type="entry name" value="23S_rRNA-intervening_sequence"/>
</dbReference>
<dbReference type="EMBL" id="MFAY01000040">
    <property type="protein sequence ID" value="OGD88406.1"/>
    <property type="molecule type" value="Genomic_DNA"/>
</dbReference>
<dbReference type="AlphaFoldDB" id="A0A1F5G969"/>
<name>A0A1F5G969_9BACT</name>
<organism evidence="1 2">
    <name type="scientific">Candidatus Curtissbacteria bacterium RIFCSPHIGHO2_01_FULL_40_12</name>
    <dbReference type="NCBI Taxonomy" id="1797710"/>
    <lineage>
        <taxon>Bacteria</taxon>
        <taxon>Candidatus Curtissiibacteriota</taxon>
    </lineage>
</organism>
<dbReference type="Gene3D" id="1.20.1440.60">
    <property type="entry name" value="23S rRNA-intervening sequence"/>
    <property type="match status" value="1"/>
</dbReference>
<reference evidence="1 2" key="1">
    <citation type="journal article" date="2016" name="Nat. Commun.">
        <title>Thousands of microbial genomes shed light on interconnected biogeochemical processes in an aquifer system.</title>
        <authorList>
            <person name="Anantharaman K."/>
            <person name="Brown C.T."/>
            <person name="Hug L.A."/>
            <person name="Sharon I."/>
            <person name="Castelle C.J."/>
            <person name="Probst A.J."/>
            <person name="Thomas B.C."/>
            <person name="Singh A."/>
            <person name="Wilkins M.J."/>
            <person name="Karaoz U."/>
            <person name="Brodie E.L."/>
            <person name="Williams K.H."/>
            <person name="Hubbard S.S."/>
            <person name="Banfield J.F."/>
        </authorList>
    </citation>
    <scope>NUCLEOTIDE SEQUENCE [LARGE SCALE GENOMIC DNA]</scope>
</reference>
<accession>A0A1F5G969</accession>
<gene>
    <name evidence="1" type="ORF">A2693_00835</name>
</gene>
<dbReference type="Proteomes" id="UP000178577">
    <property type="component" value="Unassembled WGS sequence"/>
</dbReference>
<evidence type="ECO:0008006" key="3">
    <source>
        <dbReference type="Google" id="ProtNLM"/>
    </source>
</evidence>
<comment type="caution">
    <text evidence="1">The sequence shown here is derived from an EMBL/GenBank/DDBJ whole genome shotgun (WGS) entry which is preliminary data.</text>
</comment>